<keyword evidence="1" id="KW-1133">Transmembrane helix</keyword>
<proteinExistence type="predicted"/>
<feature type="transmembrane region" description="Helical" evidence="1">
    <location>
        <begin position="250"/>
        <end position="270"/>
    </location>
</feature>
<keyword evidence="1" id="KW-0812">Transmembrane</keyword>
<dbReference type="PANTHER" id="PTHR36978">
    <property type="entry name" value="P-LOOP CONTAINING NUCLEOTIDE TRIPHOSPHATE HYDROLASE"/>
    <property type="match status" value="1"/>
</dbReference>
<feature type="transmembrane region" description="Helical" evidence="1">
    <location>
        <begin position="111"/>
        <end position="132"/>
    </location>
</feature>
<keyword evidence="1" id="KW-0472">Membrane</keyword>
<dbReference type="EMBL" id="OU015568">
    <property type="protein sequence ID" value="CAG5078412.1"/>
    <property type="molecule type" value="Genomic_DNA"/>
</dbReference>
<evidence type="ECO:0000313" key="3">
    <source>
        <dbReference type="Proteomes" id="UP001158576"/>
    </source>
</evidence>
<evidence type="ECO:0000256" key="1">
    <source>
        <dbReference type="SAM" id="Phobius"/>
    </source>
</evidence>
<dbReference type="Proteomes" id="UP001158576">
    <property type="component" value="Chromosome PAR"/>
</dbReference>
<dbReference type="InterPro" id="IPR027417">
    <property type="entry name" value="P-loop_NTPase"/>
</dbReference>
<dbReference type="Pfam" id="PF17784">
    <property type="entry name" value="Sulfotransfer_4"/>
    <property type="match status" value="1"/>
</dbReference>
<name>A0ABN7RIH0_OIKDI</name>
<organism evidence="2 3">
    <name type="scientific">Oikopleura dioica</name>
    <name type="common">Tunicate</name>
    <dbReference type="NCBI Taxonomy" id="34765"/>
    <lineage>
        <taxon>Eukaryota</taxon>
        <taxon>Metazoa</taxon>
        <taxon>Chordata</taxon>
        <taxon>Tunicata</taxon>
        <taxon>Appendicularia</taxon>
        <taxon>Copelata</taxon>
        <taxon>Oikopleuridae</taxon>
        <taxon>Oikopleura</taxon>
    </lineage>
</organism>
<dbReference type="PANTHER" id="PTHR36978:SF4">
    <property type="entry name" value="P-LOOP CONTAINING NUCLEOSIDE TRIPHOSPHATE HYDROLASE PROTEIN"/>
    <property type="match status" value="1"/>
</dbReference>
<dbReference type="SUPFAM" id="SSF52540">
    <property type="entry name" value="P-loop containing nucleoside triphosphate hydrolases"/>
    <property type="match status" value="1"/>
</dbReference>
<dbReference type="Gene3D" id="3.40.50.300">
    <property type="entry name" value="P-loop containing nucleotide triphosphate hydrolases"/>
    <property type="match status" value="1"/>
</dbReference>
<evidence type="ECO:0000313" key="2">
    <source>
        <dbReference type="EMBL" id="CAG5078412.1"/>
    </source>
</evidence>
<dbReference type="InterPro" id="IPR040632">
    <property type="entry name" value="Sulfotransfer_4"/>
</dbReference>
<gene>
    <name evidence="2" type="ORF">OKIOD_LOCUS536</name>
</gene>
<reference evidence="2 3" key="1">
    <citation type="submission" date="2021-04" db="EMBL/GenBank/DDBJ databases">
        <authorList>
            <person name="Bliznina A."/>
        </authorList>
    </citation>
    <scope>NUCLEOTIDE SEQUENCE [LARGE SCALE GENOMIC DNA]</scope>
</reference>
<keyword evidence="3" id="KW-1185">Reference proteome</keyword>
<accession>A0ABN7RIH0</accession>
<protein>
    <submittedName>
        <fullName evidence="2">Oidioi.mRNA.OKI2018_I69.PAR.g8978.t1.cds</fullName>
    </submittedName>
</protein>
<sequence length="275" mass="32830">MKVICVGFPKTGSKTLSACLNHFGYKVADLMENVEMNKTWLRIMERKIPFSRILREYKKRGYNANQDVPSTLYWREFVTHCPKAKVILTVRDSGEQWFESRLRWVRSLRKYSIGGIFPFWLLLFLMSFGFMGKTAKRQMKIMQLWMERFLKIKPGFDFCFQEEYERFFIENKAMMIENYNDHILRVTRSVPASRLLVWNVKDGWEPLAKFLNKPIPEIPLPMENASGSNVEWRRRNWNDHPIMKEAREKLFVSLIMLASFLFILFSFILLRPVAQ</sequence>